<comment type="caution">
    <text evidence="2">The sequence shown here is derived from an EMBL/GenBank/DDBJ whole genome shotgun (WGS) entry which is preliminary data.</text>
</comment>
<evidence type="ECO:0000259" key="1">
    <source>
        <dbReference type="SMART" id="SM01022"/>
    </source>
</evidence>
<dbReference type="SUPFAM" id="SSF88697">
    <property type="entry name" value="PUA domain-like"/>
    <property type="match status" value="1"/>
</dbReference>
<dbReference type="PANTHER" id="PTHR39203:SF1">
    <property type="entry name" value="CYTOPLASMIC PROTEIN"/>
    <property type="match status" value="1"/>
</dbReference>
<keyword evidence="3" id="KW-1185">Reference proteome</keyword>
<dbReference type="InterPro" id="IPR015947">
    <property type="entry name" value="PUA-like_sf"/>
</dbReference>
<dbReference type="SMART" id="SM01022">
    <property type="entry name" value="ASCH"/>
    <property type="match status" value="1"/>
</dbReference>
<name>A0ABS2SW08_9BACI</name>
<proteinExistence type="predicted"/>
<dbReference type="RefSeq" id="WP_204466903.1">
    <property type="nucleotide sequence ID" value="NZ_JAFBCV010000009.1"/>
</dbReference>
<sequence>MNQAARNYWDTYWGNHVQPQSVYAFQFGDEPDKLAELVRSGQKTATCTAEITYQKTNQPLPKRDDYGIVLNRLDEPVAIIKTTDVFTMRFEDVTEAFALAEGDGSLEAWRAIHERYFRGEYKRLGISYDPKLKLVCERFICVG</sequence>
<accession>A0ABS2SW08</accession>
<dbReference type="InterPro" id="IPR007374">
    <property type="entry name" value="ASCH_domain"/>
</dbReference>
<dbReference type="Gene3D" id="3.10.400.10">
    <property type="entry name" value="Sulfate adenylyltransferase"/>
    <property type="match status" value="1"/>
</dbReference>
<reference evidence="2" key="1">
    <citation type="submission" date="2021-01" db="EMBL/GenBank/DDBJ databases">
        <title>Genomic Encyclopedia of Type Strains, Phase IV (KMG-IV): sequencing the most valuable type-strain genomes for metagenomic binning, comparative biology and taxonomic classification.</title>
        <authorList>
            <person name="Goeker M."/>
        </authorList>
    </citation>
    <scope>NUCLEOTIDE SEQUENCE</scope>
    <source>
        <strain evidence="2">DSM 21943</strain>
    </source>
</reference>
<dbReference type="PANTHER" id="PTHR39203">
    <property type="entry name" value="CYTOPLASMIC PROTEIN-RELATED"/>
    <property type="match status" value="1"/>
</dbReference>
<organism evidence="2 3">
    <name type="scientific">Shouchella xiaoxiensis</name>
    <dbReference type="NCBI Taxonomy" id="766895"/>
    <lineage>
        <taxon>Bacteria</taxon>
        <taxon>Bacillati</taxon>
        <taxon>Bacillota</taxon>
        <taxon>Bacilli</taxon>
        <taxon>Bacillales</taxon>
        <taxon>Bacillaceae</taxon>
        <taxon>Shouchella</taxon>
    </lineage>
</organism>
<dbReference type="Pfam" id="PF04266">
    <property type="entry name" value="ASCH"/>
    <property type="match status" value="1"/>
</dbReference>
<dbReference type="PIRSF" id="PIRSF021320">
    <property type="entry name" value="DUF984"/>
    <property type="match status" value="1"/>
</dbReference>
<gene>
    <name evidence="2" type="ORF">JOC54_003003</name>
</gene>
<evidence type="ECO:0000313" key="2">
    <source>
        <dbReference type="EMBL" id="MBM7839723.1"/>
    </source>
</evidence>
<protein>
    <submittedName>
        <fullName evidence="2">Uncharacterized protein YhfF</fullName>
    </submittedName>
</protein>
<dbReference type="CDD" id="cd06553">
    <property type="entry name" value="ASCH_Ef3133_like"/>
    <property type="match status" value="1"/>
</dbReference>
<evidence type="ECO:0000313" key="3">
    <source>
        <dbReference type="Proteomes" id="UP001179280"/>
    </source>
</evidence>
<dbReference type="Proteomes" id="UP001179280">
    <property type="component" value="Unassembled WGS sequence"/>
</dbReference>
<feature type="domain" description="ASCH" evidence="1">
    <location>
        <begin position="25"/>
        <end position="143"/>
    </location>
</feature>
<dbReference type="EMBL" id="JAFBCV010000009">
    <property type="protein sequence ID" value="MBM7839723.1"/>
    <property type="molecule type" value="Genomic_DNA"/>
</dbReference>
<dbReference type="InterPro" id="IPR009326">
    <property type="entry name" value="DUF984"/>
</dbReference>